<dbReference type="NCBIfam" id="TIGR00696">
    <property type="entry name" value="wecG_tagA_cpsF"/>
    <property type="match status" value="1"/>
</dbReference>
<dbReference type="Pfam" id="PF03808">
    <property type="entry name" value="Glyco_tran_WecG"/>
    <property type="match status" value="1"/>
</dbReference>
<dbReference type="GO" id="GO:0016758">
    <property type="term" value="F:hexosyltransferase activity"/>
    <property type="evidence" value="ECO:0007669"/>
    <property type="project" value="TreeGrafter"/>
</dbReference>
<sequence>MHYEFYYKNHFIIIKTVKNSNKIRTRSFFEYQLFDDQLAKLPKLGKVLVNTINQYSYCIAEKDQLFKESLVKADILLPDGIGIVWALRFLKGKKISKIAGADCHQYLLQYLNVTKGSCFYLGASEQTLKKIQKKNFSDYPQIRVGLYSPPFKSSFSKEDNRKMLKEVNDFRPDVLFIGMTAPKQEKWSYKNLGLIDAQITCCIGAVFDFYSGTVNRPNQFWINIGLEWLIRLINEPKRLWKRYLYFGLIFAGKIIIKKLVKIKNNFGST</sequence>
<evidence type="ECO:0000313" key="4">
    <source>
        <dbReference type="Proteomes" id="UP001200642"/>
    </source>
</evidence>
<dbReference type="RefSeq" id="WP_317900838.1">
    <property type="nucleotide sequence ID" value="NZ_JAIRBC010000003.1"/>
</dbReference>
<organism evidence="3 4">
    <name type="scientific">Cerina litoralis</name>
    <dbReference type="NCBI Taxonomy" id="2874477"/>
    <lineage>
        <taxon>Bacteria</taxon>
        <taxon>Pseudomonadati</taxon>
        <taxon>Bacteroidota</taxon>
        <taxon>Flavobacteriia</taxon>
        <taxon>Flavobacteriales</taxon>
        <taxon>Flavobacteriaceae</taxon>
        <taxon>Cerina</taxon>
    </lineage>
</organism>
<keyword evidence="4" id="KW-1185">Reference proteome</keyword>
<dbReference type="Proteomes" id="UP001200642">
    <property type="component" value="Unassembled WGS sequence"/>
</dbReference>
<dbReference type="EMBL" id="JAIRBC010000003">
    <property type="protein sequence ID" value="MCG2459693.1"/>
    <property type="molecule type" value="Genomic_DNA"/>
</dbReference>
<accession>A0AAE3ESL2</accession>
<dbReference type="InterPro" id="IPR004629">
    <property type="entry name" value="WecG_TagA_CpsF"/>
</dbReference>
<comment type="caution">
    <text evidence="3">The sequence shown here is derived from an EMBL/GenBank/DDBJ whole genome shotgun (WGS) entry which is preliminary data.</text>
</comment>
<protein>
    <submittedName>
        <fullName evidence="3">WecB/TagA/CpsF family glycosyltransferase</fullName>
    </submittedName>
</protein>
<gene>
    <name evidence="3" type="ORF">K8352_02920</name>
</gene>
<dbReference type="AlphaFoldDB" id="A0AAE3ESL2"/>
<dbReference type="PANTHER" id="PTHR34136:SF1">
    <property type="entry name" value="UDP-N-ACETYL-D-MANNOSAMINURONIC ACID TRANSFERASE"/>
    <property type="match status" value="1"/>
</dbReference>
<proteinExistence type="predicted"/>
<keyword evidence="2" id="KW-0808">Transferase</keyword>
<evidence type="ECO:0000256" key="1">
    <source>
        <dbReference type="ARBA" id="ARBA00022676"/>
    </source>
</evidence>
<keyword evidence="1" id="KW-0328">Glycosyltransferase</keyword>
<dbReference type="CDD" id="cd06533">
    <property type="entry name" value="Glyco_transf_WecG_TagA"/>
    <property type="match status" value="1"/>
</dbReference>
<name>A0AAE3ESL2_9FLAO</name>
<dbReference type="PANTHER" id="PTHR34136">
    <property type="match status" value="1"/>
</dbReference>
<evidence type="ECO:0000256" key="2">
    <source>
        <dbReference type="ARBA" id="ARBA00022679"/>
    </source>
</evidence>
<evidence type="ECO:0000313" key="3">
    <source>
        <dbReference type="EMBL" id="MCG2459693.1"/>
    </source>
</evidence>
<reference evidence="3" key="1">
    <citation type="submission" date="2023-02" db="EMBL/GenBank/DDBJ databases">
        <title>Genome of Flavobacteriaceae gen. nov. sp. strain F89.</title>
        <authorList>
            <person name="Wang Y."/>
        </authorList>
    </citation>
    <scope>NUCLEOTIDE SEQUENCE</scope>
    <source>
        <strain evidence="3">F89</strain>
    </source>
</reference>